<reference evidence="1 2" key="1">
    <citation type="journal article" date="2021" name="BMC Genomics">
        <title>Datura genome reveals duplications of psychoactive alkaloid biosynthetic genes and high mutation rate following tissue culture.</title>
        <authorList>
            <person name="Rajewski A."/>
            <person name="Carter-House D."/>
            <person name="Stajich J."/>
            <person name="Litt A."/>
        </authorList>
    </citation>
    <scope>NUCLEOTIDE SEQUENCE [LARGE SCALE GENOMIC DNA]</scope>
    <source>
        <strain evidence="1">AR-01</strain>
    </source>
</reference>
<protein>
    <recommendedName>
        <fullName evidence="3">CBS domain-containing protein</fullName>
    </recommendedName>
</protein>
<dbReference type="EMBL" id="JACEIK010008215">
    <property type="protein sequence ID" value="MCE3051164.1"/>
    <property type="molecule type" value="Genomic_DNA"/>
</dbReference>
<dbReference type="Proteomes" id="UP000823775">
    <property type="component" value="Unassembled WGS sequence"/>
</dbReference>
<evidence type="ECO:0000313" key="1">
    <source>
        <dbReference type="EMBL" id="MCE3051164.1"/>
    </source>
</evidence>
<gene>
    <name evidence="1" type="ORF">HAX54_049019</name>
</gene>
<feature type="non-terminal residue" evidence="1">
    <location>
        <position position="76"/>
    </location>
</feature>
<comment type="caution">
    <text evidence="1">The sequence shown here is derived from an EMBL/GenBank/DDBJ whole genome shotgun (WGS) entry which is preliminary data.</text>
</comment>
<organism evidence="1 2">
    <name type="scientific">Datura stramonium</name>
    <name type="common">Jimsonweed</name>
    <name type="synonym">Common thornapple</name>
    <dbReference type="NCBI Taxonomy" id="4076"/>
    <lineage>
        <taxon>Eukaryota</taxon>
        <taxon>Viridiplantae</taxon>
        <taxon>Streptophyta</taxon>
        <taxon>Embryophyta</taxon>
        <taxon>Tracheophyta</taxon>
        <taxon>Spermatophyta</taxon>
        <taxon>Magnoliopsida</taxon>
        <taxon>eudicotyledons</taxon>
        <taxon>Gunneridae</taxon>
        <taxon>Pentapetalae</taxon>
        <taxon>asterids</taxon>
        <taxon>lamiids</taxon>
        <taxon>Solanales</taxon>
        <taxon>Solanaceae</taxon>
        <taxon>Solanoideae</taxon>
        <taxon>Datureae</taxon>
        <taxon>Datura</taxon>
    </lineage>
</organism>
<name>A0ABS8WMF8_DATST</name>
<sequence>MEELKARHTGVMSPMVGMKDIRKVMDYHVQHRGLIVRRVMEELKARHTGVMSPMVGMKDIRKVMDYHVQHRGLIVR</sequence>
<evidence type="ECO:0008006" key="3">
    <source>
        <dbReference type="Google" id="ProtNLM"/>
    </source>
</evidence>
<proteinExistence type="predicted"/>
<keyword evidence="2" id="KW-1185">Reference proteome</keyword>
<evidence type="ECO:0000313" key="2">
    <source>
        <dbReference type="Proteomes" id="UP000823775"/>
    </source>
</evidence>
<accession>A0ABS8WMF8</accession>